<dbReference type="FunFam" id="3.40.50.720:FF:000084">
    <property type="entry name" value="Short-chain dehydrogenase reductase"/>
    <property type="match status" value="1"/>
</dbReference>
<dbReference type="OrthoDB" id="4481821at2"/>
<protein>
    <submittedName>
        <fullName evidence="3">SDR family oxidoreductase</fullName>
    </submittedName>
</protein>
<dbReference type="PRINTS" id="PR00081">
    <property type="entry name" value="GDHRDH"/>
</dbReference>
<organism evidence="3 4">
    <name type="scientific">Microbacterium oryzae</name>
    <dbReference type="NCBI Taxonomy" id="743009"/>
    <lineage>
        <taxon>Bacteria</taxon>
        <taxon>Bacillati</taxon>
        <taxon>Actinomycetota</taxon>
        <taxon>Actinomycetes</taxon>
        <taxon>Micrococcales</taxon>
        <taxon>Microbacteriaceae</taxon>
        <taxon>Microbacterium</taxon>
    </lineage>
</organism>
<dbReference type="InterPro" id="IPR050259">
    <property type="entry name" value="SDR"/>
</dbReference>
<dbReference type="PRINTS" id="PR00080">
    <property type="entry name" value="SDRFAMILY"/>
</dbReference>
<dbReference type="KEGG" id="moj:D7D94_02805"/>
<accession>A0A6I6DP91</accession>
<keyword evidence="4" id="KW-1185">Reference proteome</keyword>
<comment type="similarity">
    <text evidence="1">Belongs to the short-chain dehydrogenases/reductases (SDR) family.</text>
</comment>
<dbReference type="SUPFAM" id="SSF51735">
    <property type="entry name" value="NAD(P)-binding Rossmann-fold domains"/>
    <property type="match status" value="1"/>
</dbReference>
<dbReference type="EMBL" id="CP032550">
    <property type="protein sequence ID" value="QGU26715.1"/>
    <property type="molecule type" value="Genomic_DNA"/>
</dbReference>
<name>A0A6I6DP91_9MICO</name>
<dbReference type="Proteomes" id="UP000422989">
    <property type="component" value="Chromosome"/>
</dbReference>
<keyword evidence="2" id="KW-0560">Oxidoreductase</keyword>
<reference evidence="3 4" key="1">
    <citation type="submission" date="2018-09" db="EMBL/GenBank/DDBJ databases">
        <title>Whole genome sequencing of Microbacterium oryzae strain MB-10T.</title>
        <authorList>
            <person name="Das S.K."/>
        </authorList>
    </citation>
    <scope>NUCLEOTIDE SEQUENCE [LARGE SCALE GENOMIC DNA]</scope>
    <source>
        <strain evidence="3 4">MB-10</strain>
    </source>
</reference>
<proteinExistence type="inferred from homology"/>
<dbReference type="PANTHER" id="PTHR42879:SF2">
    <property type="entry name" value="3-OXOACYL-[ACYL-CARRIER-PROTEIN] REDUCTASE FABG"/>
    <property type="match status" value="1"/>
</dbReference>
<evidence type="ECO:0000313" key="3">
    <source>
        <dbReference type="EMBL" id="QGU26715.1"/>
    </source>
</evidence>
<evidence type="ECO:0000256" key="2">
    <source>
        <dbReference type="ARBA" id="ARBA00023002"/>
    </source>
</evidence>
<dbReference type="PANTHER" id="PTHR42879">
    <property type="entry name" value="3-OXOACYL-(ACYL-CARRIER-PROTEIN) REDUCTASE"/>
    <property type="match status" value="1"/>
</dbReference>
<evidence type="ECO:0000256" key="1">
    <source>
        <dbReference type="ARBA" id="ARBA00006484"/>
    </source>
</evidence>
<dbReference type="Pfam" id="PF13561">
    <property type="entry name" value="adh_short_C2"/>
    <property type="match status" value="1"/>
</dbReference>
<dbReference type="AlphaFoldDB" id="A0A6I6DP91"/>
<sequence length="274" mass="28029">MTNDISASTHPPVVRRAIVTGADSGIGRATAVALAAAGMDVGITWFQDEDGAAATAEEVRAHGSRAVVARLDVSDIPACGDVVDRMADELGSLDVFVNNAGAGSQTPFLDLRLDQWRQVLDIDLTGAFICLQRAARRMVAAGQGGRLIAVTSVHAHQPMVGSSVYDAAKHGLGGLMKSIALELGSTGITAVSVAPGEIATAMTGNEDVDPHTVDRPGIPLGRPGDAREVAALIAFLASPEASYITGTSIAVDGGMLQMGPQAGAAVTSHGWRTV</sequence>
<evidence type="ECO:0000313" key="4">
    <source>
        <dbReference type="Proteomes" id="UP000422989"/>
    </source>
</evidence>
<dbReference type="NCBIfam" id="NF009384">
    <property type="entry name" value="PRK12743.1"/>
    <property type="match status" value="1"/>
</dbReference>
<dbReference type="GO" id="GO:0016491">
    <property type="term" value="F:oxidoreductase activity"/>
    <property type="evidence" value="ECO:0007669"/>
    <property type="project" value="UniProtKB-KW"/>
</dbReference>
<dbReference type="InterPro" id="IPR036291">
    <property type="entry name" value="NAD(P)-bd_dom_sf"/>
</dbReference>
<dbReference type="RefSeq" id="WP_156241118.1">
    <property type="nucleotide sequence ID" value="NZ_BAAAZL010000002.1"/>
</dbReference>
<gene>
    <name evidence="3" type="ORF">D7D94_02805</name>
</gene>
<dbReference type="InterPro" id="IPR002347">
    <property type="entry name" value="SDR_fam"/>
</dbReference>
<dbReference type="Gene3D" id="3.40.50.720">
    <property type="entry name" value="NAD(P)-binding Rossmann-like Domain"/>
    <property type="match status" value="1"/>
</dbReference>